<evidence type="ECO:0000313" key="3">
    <source>
        <dbReference type="Proteomes" id="UP000499080"/>
    </source>
</evidence>
<protein>
    <submittedName>
        <fullName evidence="2">Uncharacterized protein</fullName>
    </submittedName>
</protein>
<accession>A0A4Y2BQN1</accession>
<proteinExistence type="predicted"/>
<dbReference type="Proteomes" id="UP000499080">
    <property type="component" value="Unassembled WGS sequence"/>
</dbReference>
<comment type="caution">
    <text evidence="2">The sequence shown here is derived from an EMBL/GenBank/DDBJ whole genome shotgun (WGS) entry which is preliminary data.</text>
</comment>
<dbReference type="AlphaFoldDB" id="A0A4Y2BQN1"/>
<name>A0A4Y2BQN1_ARAVE</name>
<feature type="region of interest" description="Disordered" evidence="1">
    <location>
        <begin position="30"/>
        <end position="54"/>
    </location>
</feature>
<evidence type="ECO:0000313" key="2">
    <source>
        <dbReference type="EMBL" id="GBL94358.1"/>
    </source>
</evidence>
<gene>
    <name evidence="2" type="ORF">AVEN_7334_1</name>
</gene>
<reference evidence="2 3" key="1">
    <citation type="journal article" date="2019" name="Sci. Rep.">
        <title>Orb-weaving spider Araneus ventricosus genome elucidates the spidroin gene catalogue.</title>
        <authorList>
            <person name="Kono N."/>
            <person name="Nakamura H."/>
            <person name="Ohtoshi R."/>
            <person name="Moran D.A.P."/>
            <person name="Shinohara A."/>
            <person name="Yoshida Y."/>
            <person name="Fujiwara M."/>
            <person name="Mori M."/>
            <person name="Tomita M."/>
            <person name="Arakawa K."/>
        </authorList>
    </citation>
    <scope>NUCLEOTIDE SEQUENCE [LARGE SCALE GENOMIC DNA]</scope>
</reference>
<keyword evidence="3" id="KW-1185">Reference proteome</keyword>
<sequence>MVEITPVPPFLILEKTKHDHFRLHSHAAEHVTHIPRKDSKRSRNPTTTTSQVGFSPLIAYNTDKPRESMTRKIQQHVSQEIGRIRICYVRPCLSSD</sequence>
<feature type="compositionally biased region" description="Polar residues" evidence="1">
    <location>
        <begin position="44"/>
        <end position="53"/>
    </location>
</feature>
<evidence type="ECO:0000256" key="1">
    <source>
        <dbReference type="SAM" id="MobiDB-lite"/>
    </source>
</evidence>
<dbReference type="EMBL" id="BGPR01000102">
    <property type="protein sequence ID" value="GBL94358.1"/>
    <property type="molecule type" value="Genomic_DNA"/>
</dbReference>
<organism evidence="2 3">
    <name type="scientific">Araneus ventricosus</name>
    <name type="common">Orbweaver spider</name>
    <name type="synonym">Epeira ventricosa</name>
    <dbReference type="NCBI Taxonomy" id="182803"/>
    <lineage>
        <taxon>Eukaryota</taxon>
        <taxon>Metazoa</taxon>
        <taxon>Ecdysozoa</taxon>
        <taxon>Arthropoda</taxon>
        <taxon>Chelicerata</taxon>
        <taxon>Arachnida</taxon>
        <taxon>Araneae</taxon>
        <taxon>Araneomorphae</taxon>
        <taxon>Entelegynae</taxon>
        <taxon>Araneoidea</taxon>
        <taxon>Araneidae</taxon>
        <taxon>Araneus</taxon>
    </lineage>
</organism>